<dbReference type="KEGG" id="azc:AZC_1128"/>
<keyword evidence="2" id="KW-1185">Reference proteome</keyword>
<dbReference type="RefSeq" id="WP_012169659.1">
    <property type="nucleotide sequence ID" value="NC_009937.1"/>
</dbReference>
<reference evidence="2" key="2">
    <citation type="submission" date="2007-04" db="EMBL/GenBank/DDBJ databases">
        <title>Complete genome sequence of the nitrogen-fixing bacterium Azorhizobium caulinodans ORS571.</title>
        <authorList>
            <person name="Lee K.B."/>
            <person name="Backer P.D."/>
            <person name="Aono T."/>
            <person name="Liu C.T."/>
            <person name="Suzuki S."/>
            <person name="Suzuki T."/>
            <person name="Kaneko T."/>
            <person name="Yamada M."/>
            <person name="Tabata S."/>
            <person name="Kupfer D.M."/>
            <person name="Najar F.Z."/>
            <person name="Wiley G.B."/>
            <person name="Roe B."/>
            <person name="Binnewies T."/>
            <person name="Ussery D."/>
            <person name="Vereecke D."/>
            <person name="Gevers D."/>
            <person name="Holsters M."/>
            <person name="Oyaizu H."/>
        </authorList>
    </citation>
    <scope>NUCLEOTIDE SEQUENCE [LARGE SCALE GENOMIC DNA]</scope>
    <source>
        <strain evidence="2">ATCC 43989 / DSM 5975 / JCM 20966 / LMG 6465 / NBRC 14845 / NCIMB 13405 / ORS 571</strain>
    </source>
</reference>
<dbReference type="EMBL" id="AP009384">
    <property type="protein sequence ID" value="BAF87126.1"/>
    <property type="molecule type" value="Genomic_DNA"/>
</dbReference>
<proteinExistence type="predicted"/>
<dbReference type="Pfam" id="PF10983">
    <property type="entry name" value="DUF2793"/>
    <property type="match status" value="1"/>
</dbReference>
<reference evidence="1 2" key="6">
    <citation type="journal article" date="2011" name="Appl. Environ. Microbiol.">
        <title>Involvement of the azorhizobial chromosome partition gene (parA) in the onset of bacteroid differentiation during Sesbania rostrata stem nodule development.</title>
        <authorList>
            <person name="Liu CT."/>
            <person name="Lee KB."/>
            <person name="Wang YS."/>
            <person name="Peng MH."/>
            <person name="Lee KT."/>
            <person name="Suzuki S."/>
            <person name="Suzuki T."/>
            <person name="Oyaizu H."/>
        </authorList>
    </citation>
    <scope>NUCLEOTIDE SEQUENCE [LARGE SCALE GENOMIC DNA]</scope>
    <source>
        <strain evidence="2">ATCC 43989 / DSM 5975 / JCM 20966 / LMG 6465 / NBRC 14845 / NCIMB 13405 / ORS 571</strain>
    </source>
</reference>
<dbReference type="eggNOG" id="ENOG502ZTYG">
    <property type="taxonomic scope" value="Bacteria"/>
</dbReference>
<sequence>MASETTANLALPYLAAAQAQKHVTHNEALRALDAQVHLRLESLTALTPPAAPAHGARWFVPVGASGVFAGHAGRIAAYEAGAWDLLPCVPGTLAYVADQRRLRLFDGTAWVSPLASAARGGMLEAVVLEEDVFLFGTSVATTTVIPARAVVIGVSTRTLETVTGATAYHCGIAGEPSAFGGSLGAAAGNANAGVIGPRAFYTDTPVVLTAQGAAFTGGQVRVAIHYLLCAVPGASGGGYVPARAETVALVARMPAPAPSRQYLMDRLVGALVDAGVWAKLDALYVLAAPDSASARLNWVSAAYGLTEVNSPAFSVDRGYRSDGATSHLRTGFVPSGATRFRQASASLGVWVAENGRRGLAIGALQLPGYQGSHIARYGAGDGDYCALTINQSGIIPVANYSAFLDPGFYAATRTDSASVVRYRNGANVESVSAAAVPPPALEFFLLAINLGSAYVNGTSRVSAAFIGGGLTAAEVAALDAALRAYLTALGA</sequence>
<dbReference type="InterPro" id="IPR021251">
    <property type="entry name" value="DUF2793"/>
</dbReference>
<organism evidence="1 2">
    <name type="scientific">Azorhizobium caulinodans (strain ATCC 43989 / DSM 5975 / JCM 20966 / LMG 6465 / NBRC 14845 / NCIMB 13405 / ORS 571)</name>
    <dbReference type="NCBI Taxonomy" id="438753"/>
    <lineage>
        <taxon>Bacteria</taxon>
        <taxon>Pseudomonadati</taxon>
        <taxon>Pseudomonadota</taxon>
        <taxon>Alphaproteobacteria</taxon>
        <taxon>Hyphomicrobiales</taxon>
        <taxon>Xanthobacteraceae</taxon>
        <taxon>Azorhizobium</taxon>
    </lineage>
</organism>
<dbReference type="Proteomes" id="UP000000270">
    <property type="component" value="Chromosome"/>
</dbReference>
<reference evidence="1 2" key="4">
    <citation type="journal article" date="2009" name="Appl. Environ. Microbiol.">
        <title>Comparative genome-wide transcriptional profiling of Azorhizobium caulinodans ORS571 grown under free-living and symbiotic conditions.</title>
        <authorList>
            <person name="Tsukada S."/>
            <person name="Aono T."/>
            <person name="Akiba N."/>
            <person name="Lee KB."/>
            <person name="Liu CT."/>
            <person name="Toyazaki H."/>
            <person name="Oyaizu H."/>
        </authorList>
    </citation>
    <scope>NUCLEOTIDE SEQUENCE [LARGE SCALE GENOMIC DNA]</scope>
    <source>
        <strain evidence="2">ATCC 43989 / DSM 5975 / JCM 20966 / LMG 6465 / NBRC 14845 / NCIMB 13405 / ORS 571</strain>
    </source>
</reference>
<name>A8HR65_AZOC5</name>
<evidence type="ECO:0008006" key="3">
    <source>
        <dbReference type="Google" id="ProtNLM"/>
    </source>
</evidence>
<protein>
    <recommendedName>
        <fullName evidence="3">DUF2793 domain-containing protein</fullName>
    </recommendedName>
</protein>
<dbReference type="AlphaFoldDB" id="A8HR65"/>
<accession>A8HR65</accession>
<reference evidence="1 2" key="1">
    <citation type="journal article" date="2007" name="Appl. Environ. Microbiol.">
        <title>Rhizobial factors required for stem nodule maturation and maintenance in Sesbania rostrata-Azorhizobium caulinodans ORS571 symbiosis.</title>
        <authorList>
            <person name="Suzuki S."/>
            <person name="Aono T."/>
            <person name="Lee KB."/>
            <person name="Suzuki T."/>
            <person name="Liu CT."/>
            <person name="Miwa H."/>
            <person name="Wakao S."/>
            <person name="Iki T."/>
            <person name="Oyaizu H."/>
        </authorList>
    </citation>
    <scope>NUCLEOTIDE SEQUENCE [LARGE SCALE GENOMIC DNA]</scope>
    <source>
        <strain evidence="2">ATCC 43989 / DSM 5975 / JCM 20966 / LMG 6465 / NBRC 14845 / NCIMB 13405 / ORS 571</strain>
    </source>
</reference>
<gene>
    <name evidence="1" type="ordered locus">AZC_1128</name>
</gene>
<reference evidence="1 2" key="5">
    <citation type="journal article" date="2010" name="Appl. Environ. Microbiol.">
        <title>phrR-like gene praR of Azorhizobium caulinodans ORS571 is essential for symbiosis with Sesbania rostrata and is involved in expression of reb genes.</title>
        <authorList>
            <person name="Akiba N."/>
            <person name="Aono T."/>
            <person name="Toyazaki H."/>
            <person name="Sato S."/>
            <person name="Oyaizu H."/>
        </authorList>
    </citation>
    <scope>NUCLEOTIDE SEQUENCE [LARGE SCALE GENOMIC DNA]</scope>
    <source>
        <strain evidence="2">ATCC 43989 / DSM 5975 / JCM 20966 / LMG 6465 / NBRC 14845 / NCIMB 13405 / ORS 571</strain>
    </source>
</reference>
<evidence type="ECO:0000313" key="1">
    <source>
        <dbReference type="EMBL" id="BAF87126.1"/>
    </source>
</evidence>
<evidence type="ECO:0000313" key="2">
    <source>
        <dbReference type="Proteomes" id="UP000000270"/>
    </source>
</evidence>
<dbReference type="STRING" id="438753.AZC_1128"/>
<reference evidence="1 2" key="3">
    <citation type="journal article" date="2008" name="BMC Genomics">
        <title>The genome of the versatile nitrogen fixer Azorhizobium caulinodans ORS571.</title>
        <authorList>
            <person name="Lee KB."/>
            <person name="Backer P.D."/>
            <person name="Aono T."/>
            <person name="Liu CT."/>
            <person name="Suzuki S."/>
            <person name="Suzuki T."/>
            <person name="Kaneko T."/>
            <person name="Yamada M."/>
            <person name="Tabata S."/>
            <person name="Kupfer D.M."/>
            <person name="Najar F.Z."/>
            <person name="Wiley G.B."/>
            <person name="Roe B."/>
            <person name="Binnewies T.T."/>
            <person name="Ussery D.W."/>
            <person name="D'Haeze W."/>
            <person name="Herder J.D."/>
            <person name="Gevers D."/>
            <person name="Vereecke D."/>
            <person name="Holsters M."/>
            <person name="Oyaizu H."/>
        </authorList>
    </citation>
    <scope>NUCLEOTIDE SEQUENCE [LARGE SCALE GENOMIC DNA]</scope>
    <source>
        <strain evidence="2">ATCC 43989 / DSM 5975 / JCM 20966 / LMG 6465 / NBRC 14845 / NCIMB 13405 / ORS 571</strain>
    </source>
</reference>
<dbReference type="HOGENOM" id="CLU_555114_0_0_5"/>